<evidence type="ECO:0000313" key="1">
    <source>
        <dbReference type="Proteomes" id="UP000095283"/>
    </source>
</evidence>
<dbReference type="WBParaSite" id="Hba_03586">
    <property type="protein sequence ID" value="Hba_03586"/>
    <property type="gene ID" value="Hba_03586"/>
</dbReference>
<dbReference type="AlphaFoldDB" id="A0A1I7WF88"/>
<evidence type="ECO:0000313" key="2">
    <source>
        <dbReference type="WBParaSite" id="Hba_03586"/>
    </source>
</evidence>
<protein>
    <submittedName>
        <fullName evidence="2">Uncharacterized protein</fullName>
    </submittedName>
</protein>
<sequence>MYYFSCLKVCFTFNICFSVAKFMTTVKKNRNAFWCKSAIYFQSTG</sequence>
<dbReference type="Proteomes" id="UP000095283">
    <property type="component" value="Unplaced"/>
</dbReference>
<name>A0A1I7WF88_HETBA</name>
<proteinExistence type="predicted"/>
<organism evidence="1 2">
    <name type="scientific">Heterorhabditis bacteriophora</name>
    <name type="common">Entomopathogenic nematode worm</name>
    <dbReference type="NCBI Taxonomy" id="37862"/>
    <lineage>
        <taxon>Eukaryota</taxon>
        <taxon>Metazoa</taxon>
        <taxon>Ecdysozoa</taxon>
        <taxon>Nematoda</taxon>
        <taxon>Chromadorea</taxon>
        <taxon>Rhabditida</taxon>
        <taxon>Rhabditina</taxon>
        <taxon>Rhabditomorpha</taxon>
        <taxon>Strongyloidea</taxon>
        <taxon>Heterorhabditidae</taxon>
        <taxon>Heterorhabditis</taxon>
    </lineage>
</organism>
<reference evidence="2" key="1">
    <citation type="submission" date="2016-11" db="UniProtKB">
        <authorList>
            <consortium name="WormBaseParasite"/>
        </authorList>
    </citation>
    <scope>IDENTIFICATION</scope>
</reference>
<accession>A0A1I7WF88</accession>
<keyword evidence="1" id="KW-1185">Reference proteome</keyword>